<dbReference type="GO" id="GO:0016301">
    <property type="term" value="F:kinase activity"/>
    <property type="evidence" value="ECO:0007669"/>
    <property type="project" value="UniProtKB-KW"/>
</dbReference>
<evidence type="ECO:0000256" key="2">
    <source>
        <dbReference type="ARBA" id="ARBA00022777"/>
    </source>
</evidence>
<evidence type="ECO:0000313" key="4">
    <source>
        <dbReference type="EMBL" id="HIR54582.1"/>
    </source>
</evidence>
<dbReference type="InterPro" id="IPR011611">
    <property type="entry name" value="PfkB_dom"/>
</dbReference>
<comment type="caution">
    <text evidence="4">The sequence shown here is derived from an EMBL/GenBank/DDBJ whole genome shotgun (WGS) entry which is preliminary data.</text>
</comment>
<dbReference type="Gene3D" id="3.40.1190.20">
    <property type="match status" value="1"/>
</dbReference>
<dbReference type="InterPro" id="IPR029056">
    <property type="entry name" value="Ribokinase-like"/>
</dbReference>
<name>A0A9D1DKK2_9FIRM</name>
<dbReference type="CDD" id="cd01941">
    <property type="entry name" value="YeiC_kinase_like"/>
    <property type="match status" value="1"/>
</dbReference>
<protein>
    <submittedName>
        <fullName evidence="4">Kinase</fullName>
    </submittedName>
</protein>
<dbReference type="PANTHER" id="PTHR10584:SF166">
    <property type="entry name" value="RIBOKINASE"/>
    <property type="match status" value="1"/>
</dbReference>
<feature type="domain" description="Carbohydrate kinase PfkB" evidence="3">
    <location>
        <begin position="6"/>
        <end position="295"/>
    </location>
</feature>
<dbReference type="Pfam" id="PF00294">
    <property type="entry name" value="PfkB"/>
    <property type="match status" value="1"/>
</dbReference>
<evidence type="ECO:0000259" key="3">
    <source>
        <dbReference type="Pfam" id="PF00294"/>
    </source>
</evidence>
<dbReference type="EMBL" id="DVHH01000079">
    <property type="protein sequence ID" value="HIR54582.1"/>
    <property type="molecule type" value="Genomic_DNA"/>
</dbReference>
<gene>
    <name evidence="4" type="ORF">IAD36_03130</name>
</gene>
<dbReference type="AlphaFoldDB" id="A0A9D1DKK2"/>
<dbReference type="PANTHER" id="PTHR10584">
    <property type="entry name" value="SUGAR KINASE"/>
    <property type="match status" value="1"/>
</dbReference>
<dbReference type="SUPFAM" id="SSF53613">
    <property type="entry name" value="Ribokinase-like"/>
    <property type="match status" value="1"/>
</dbReference>
<dbReference type="Proteomes" id="UP000824238">
    <property type="component" value="Unassembled WGS sequence"/>
</dbReference>
<reference evidence="4" key="1">
    <citation type="submission" date="2020-10" db="EMBL/GenBank/DDBJ databases">
        <authorList>
            <person name="Gilroy R."/>
        </authorList>
    </citation>
    <scope>NUCLEOTIDE SEQUENCE</scope>
    <source>
        <strain evidence="4">ChiGjej3B3-7149</strain>
    </source>
</reference>
<keyword evidence="2 4" id="KW-0418">Kinase</keyword>
<organism evidence="4 5">
    <name type="scientific">Candidatus Scatomorpha intestinigallinarum</name>
    <dbReference type="NCBI Taxonomy" id="2840923"/>
    <lineage>
        <taxon>Bacteria</taxon>
        <taxon>Bacillati</taxon>
        <taxon>Bacillota</taxon>
        <taxon>Clostridia</taxon>
        <taxon>Eubacteriales</taxon>
        <taxon>Candidatus Scatomorpha</taxon>
    </lineage>
</organism>
<keyword evidence="1" id="KW-0808">Transferase</keyword>
<evidence type="ECO:0000313" key="5">
    <source>
        <dbReference type="Proteomes" id="UP000824238"/>
    </source>
</evidence>
<reference evidence="4" key="2">
    <citation type="journal article" date="2021" name="PeerJ">
        <title>Extensive microbial diversity within the chicken gut microbiome revealed by metagenomics and culture.</title>
        <authorList>
            <person name="Gilroy R."/>
            <person name="Ravi A."/>
            <person name="Getino M."/>
            <person name="Pursley I."/>
            <person name="Horton D.L."/>
            <person name="Alikhan N.F."/>
            <person name="Baker D."/>
            <person name="Gharbi K."/>
            <person name="Hall N."/>
            <person name="Watson M."/>
            <person name="Adriaenssens E.M."/>
            <person name="Foster-Nyarko E."/>
            <person name="Jarju S."/>
            <person name="Secka A."/>
            <person name="Antonio M."/>
            <person name="Oren A."/>
            <person name="Chaudhuri R.R."/>
            <person name="La Ragione R."/>
            <person name="Hildebrand F."/>
            <person name="Pallen M.J."/>
        </authorList>
    </citation>
    <scope>NUCLEOTIDE SEQUENCE</scope>
    <source>
        <strain evidence="4">ChiGjej3B3-7149</strain>
    </source>
</reference>
<accession>A0A9D1DKK2</accession>
<proteinExistence type="predicted"/>
<sequence>MSEPYVLGIGAANIDVHGKSRAPIVMRDSNPGRLRTSAGGVTRNVLENLARLGVRTRLVSAVGADLYGEMVLRQSAAAGIDISEVLTVPGEASSCYISVLDQKGDMLVAMSDMGILSHVTPELVRSLGERLRGAAAVVCDPCLPSETVAAVIREAGDTPVFLDPVSTSYARKVRPLAGGLFCVKPNRIELSVLADMETDSPEGIERACEALLSRGTRRVAVSLGEKGCYYADAEGRRLLRALHPVELMANANGAGDAFMAGLVYGFVRGLSPEEGLNFALGAGSLAVASELTINPAMSEATVRELLRENGILCKD</sequence>
<evidence type="ECO:0000256" key="1">
    <source>
        <dbReference type="ARBA" id="ARBA00022679"/>
    </source>
</evidence>